<dbReference type="RefSeq" id="WP_337337706.1">
    <property type="nucleotide sequence ID" value="NZ_JBBDGL010000002.1"/>
</dbReference>
<accession>A0ABU8LTQ7</accession>
<comment type="caution">
    <text evidence="1">Lacks conserved residue(s) required for the propagation of feature annotation.</text>
</comment>
<keyword evidence="1 3" id="KW-0413">Isomerase</keyword>
<comment type="catalytic activity">
    <reaction evidence="1">
        <text>(6R)-NADHX = (6S)-NADHX</text>
        <dbReference type="Rhea" id="RHEA:32215"/>
        <dbReference type="ChEBI" id="CHEBI:64074"/>
        <dbReference type="ChEBI" id="CHEBI:64075"/>
        <dbReference type="EC" id="5.1.99.6"/>
    </reaction>
</comment>
<comment type="similarity">
    <text evidence="1">Belongs to the NnrE/AIBP family.</text>
</comment>
<comment type="function">
    <text evidence="1">Catalyzes the epimerization of the S- and R-forms of NAD(P)HX, a damaged form of NAD(P)H that is a result of enzymatic or heat-dependent hydration. This is a prerequisite for the S-specific NAD(P)H-hydrate dehydratase to allow the repair of both epimers of NAD(P)HX.</text>
</comment>
<proteinExistence type="inferred from homology"/>
<feature type="binding site" evidence="1">
    <location>
        <position position="60"/>
    </location>
    <ligand>
        <name>K(+)</name>
        <dbReference type="ChEBI" id="CHEBI:29103"/>
    </ligand>
</feature>
<keyword evidence="1" id="KW-0630">Potassium</keyword>
<gene>
    <name evidence="1" type="primary">nnrE</name>
    <name evidence="3" type="ORF">WDU96_06555</name>
</gene>
<sequence>MTTWATTYTAAQVRAAEAPLLAAGAPLMLRASAALADELRRELAEVRAPRVLVLAGSGDNGADALFAAAELVSQSAAAVVADADPFSPVQTDDRAIAVDVLLVSERFHVAALTEAVSAGARRIDLARLRDSAANYDLVVDGILGIGAGAKSALRGIAREAVQALLHAARTGALRVVAVDLPSGLHPDTGEADEVVLPAAVTVTFGAVKAGLVTDRGPELSGDIVFVDLGLTPGLRAEAPAGEAEIARVVRA</sequence>
<dbReference type="NCBIfam" id="TIGR00197">
    <property type="entry name" value="yjeF_nterm"/>
    <property type="match status" value="1"/>
</dbReference>
<keyword evidence="1" id="KW-0479">Metal-binding</keyword>
<evidence type="ECO:0000313" key="4">
    <source>
        <dbReference type="Proteomes" id="UP001368654"/>
    </source>
</evidence>
<evidence type="ECO:0000256" key="1">
    <source>
        <dbReference type="HAMAP-Rule" id="MF_01966"/>
    </source>
</evidence>
<organism evidence="3 4">
    <name type="scientific">Microbacterium marmarense</name>
    <dbReference type="NCBI Taxonomy" id="3122051"/>
    <lineage>
        <taxon>Bacteria</taxon>
        <taxon>Bacillati</taxon>
        <taxon>Actinomycetota</taxon>
        <taxon>Actinomycetes</taxon>
        <taxon>Micrococcales</taxon>
        <taxon>Microbacteriaceae</taxon>
        <taxon>Microbacterium</taxon>
    </lineage>
</organism>
<feature type="binding site" evidence="1">
    <location>
        <position position="179"/>
    </location>
    <ligand>
        <name>(6S)-NADPHX</name>
        <dbReference type="ChEBI" id="CHEBI:64076"/>
    </ligand>
</feature>
<dbReference type="Pfam" id="PF03853">
    <property type="entry name" value="YjeF_N"/>
    <property type="match status" value="1"/>
</dbReference>
<dbReference type="SUPFAM" id="SSF64153">
    <property type="entry name" value="YjeF N-terminal domain-like"/>
    <property type="match status" value="1"/>
</dbReference>
<keyword evidence="4" id="KW-1185">Reference proteome</keyword>
<dbReference type="HAMAP" id="MF_01966">
    <property type="entry name" value="NADHX_epimerase"/>
    <property type="match status" value="1"/>
</dbReference>
<name>A0ABU8LTQ7_9MICO</name>
<evidence type="ECO:0000313" key="3">
    <source>
        <dbReference type="EMBL" id="MEJ1155258.1"/>
    </source>
</evidence>
<dbReference type="PROSITE" id="PS51385">
    <property type="entry name" value="YJEF_N"/>
    <property type="match status" value="1"/>
</dbReference>
<keyword evidence="1" id="KW-0521">NADP</keyword>
<comment type="cofactor">
    <cofactor evidence="1">
        <name>K(+)</name>
        <dbReference type="ChEBI" id="CHEBI:29103"/>
    </cofactor>
    <text evidence="1">Binds 1 potassium ion per subunit.</text>
</comment>
<dbReference type="InterPro" id="IPR004443">
    <property type="entry name" value="YjeF_N_dom"/>
</dbReference>
<feature type="binding site" evidence="1">
    <location>
        <begin position="59"/>
        <end position="63"/>
    </location>
    <ligand>
        <name>(6S)-NADPHX</name>
        <dbReference type="ChEBI" id="CHEBI:64076"/>
    </ligand>
</feature>
<dbReference type="InterPro" id="IPR036652">
    <property type="entry name" value="YjeF_N_dom_sf"/>
</dbReference>
<dbReference type="GO" id="GO:0052856">
    <property type="term" value="F:NAD(P)HX epimerase activity"/>
    <property type="evidence" value="ECO:0007669"/>
    <property type="project" value="UniProtKB-EC"/>
</dbReference>
<dbReference type="Proteomes" id="UP001368654">
    <property type="component" value="Unassembled WGS sequence"/>
</dbReference>
<dbReference type="Gene3D" id="3.40.50.10260">
    <property type="entry name" value="YjeF N-terminal domain"/>
    <property type="match status" value="1"/>
</dbReference>
<comment type="catalytic activity">
    <reaction evidence="1">
        <text>(6R)-NADPHX = (6S)-NADPHX</text>
        <dbReference type="Rhea" id="RHEA:32227"/>
        <dbReference type="ChEBI" id="CHEBI:64076"/>
        <dbReference type="ChEBI" id="CHEBI:64077"/>
        <dbReference type="EC" id="5.1.99.6"/>
    </reaction>
</comment>
<dbReference type="EMBL" id="JBBDGL010000002">
    <property type="protein sequence ID" value="MEJ1155258.1"/>
    <property type="molecule type" value="Genomic_DNA"/>
</dbReference>
<feature type="binding site" evidence="1">
    <location>
        <position position="140"/>
    </location>
    <ligand>
        <name>K(+)</name>
        <dbReference type="ChEBI" id="CHEBI:29103"/>
    </ligand>
</feature>
<evidence type="ECO:0000259" key="2">
    <source>
        <dbReference type="PROSITE" id="PS51385"/>
    </source>
</evidence>
<comment type="caution">
    <text evidence="3">The sequence shown here is derived from an EMBL/GenBank/DDBJ whole genome shotgun (WGS) entry which is preliminary data.</text>
</comment>
<keyword evidence="1" id="KW-0520">NAD</keyword>
<dbReference type="EC" id="5.1.99.6" evidence="1"/>
<feature type="binding site" evidence="1">
    <location>
        <position position="182"/>
    </location>
    <ligand>
        <name>K(+)</name>
        <dbReference type="ChEBI" id="CHEBI:29103"/>
    </ligand>
</feature>
<protein>
    <recommendedName>
        <fullName evidence="1">NAD(P)H-hydrate epimerase</fullName>
        <ecNumber evidence="1">5.1.99.6</ecNumber>
    </recommendedName>
    <alternativeName>
        <fullName evidence="1">NAD(P)HX epimerase</fullName>
    </alternativeName>
</protein>
<feature type="domain" description="YjeF N-terminal" evidence="2">
    <location>
        <begin position="8"/>
        <end position="236"/>
    </location>
</feature>
<keyword evidence="1" id="KW-0547">Nucleotide-binding</keyword>
<reference evidence="3 4" key="1">
    <citation type="submission" date="2024-02" db="EMBL/GenBank/DDBJ databases">
        <authorList>
            <person name="Saticioglu I.B."/>
        </authorList>
    </citation>
    <scope>NUCLEOTIDE SEQUENCE [LARGE SCALE GENOMIC DNA]</scope>
    <source>
        <strain evidence="3 4">Mu-86</strain>
    </source>
</reference>